<keyword evidence="4" id="KW-1185">Reference proteome</keyword>
<name>A0A0J8BAM6_BETVV</name>
<feature type="region of interest" description="Disordered" evidence="2">
    <location>
        <begin position="392"/>
        <end position="417"/>
    </location>
</feature>
<evidence type="ECO:0000256" key="2">
    <source>
        <dbReference type="SAM" id="MobiDB-lite"/>
    </source>
</evidence>
<dbReference type="Proteomes" id="UP000035740">
    <property type="component" value="Unassembled WGS sequence"/>
</dbReference>
<protein>
    <submittedName>
        <fullName evidence="3">Uncharacterized protein</fullName>
    </submittedName>
</protein>
<feature type="compositionally biased region" description="Low complexity" evidence="2">
    <location>
        <begin position="405"/>
        <end position="417"/>
    </location>
</feature>
<dbReference type="EMBL" id="KQ090252">
    <property type="protein sequence ID" value="KMS98429.1"/>
    <property type="molecule type" value="Genomic_DNA"/>
</dbReference>
<dbReference type="AlphaFoldDB" id="A0A0J8BAM6"/>
<sequence length="476" mass="53433">MFGPADLHGPGWFRFQCQAGFKVVCVALSNQKGVRRTFYHIYTSGEWGIPILPPEDGPRFRLNQMVPKMSREEAVMGICLSTILRIATRDLTYVPSWLPTPHEIRDKMFLAAVGLSRSCDKAELNAETVSVPPPPKDTETKKTKRPHVRSRKLKGDVEKEEATEKAASKVSEKASERAPSGVSSGSKKRVEVVTEDRPQELARVKSVVQTIYTDADDEALLNLGHGEINALNESWLETFIRMTSVINHRSQFEEGVSTLTKEVESMKKQVADNEAEIPKLNTEVDSQKETFEKAYKVVNEVNGLKTNKKVLNDLNAAIVEKNDGAQRVFGWMEEVSRGVGFSCKMPTNSYRVAVRETKERLKGILAGPDSSLNWNDVEVEFDLRVAEEQRREAKKKVVSKKKDATQTSASTPSSQTLRPQPLLLLPRALPFFLKGLIPKFISQGKALRMKMVRVVPTVLPRRSRLSRSYLICSFCT</sequence>
<feature type="compositionally biased region" description="Basic and acidic residues" evidence="2">
    <location>
        <begin position="153"/>
        <end position="176"/>
    </location>
</feature>
<gene>
    <name evidence="3" type="ORF">BVRB_4g092680</name>
</gene>
<dbReference type="Gene3D" id="1.20.5.340">
    <property type="match status" value="1"/>
</dbReference>
<feature type="region of interest" description="Disordered" evidence="2">
    <location>
        <begin position="124"/>
        <end position="194"/>
    </location>
</feature>
<reference evidence="3 4" key="1">
    <citation type="journal article" date="2014" name="Nature">
        <title>The genome of the recently domesticated crop plant sugar beet (Beta vulgaris).</title>
        <authorList>
            <person name="Dohm J.C."/>
            <person name="Minoche A.E."/>
            <person name="Holtgrawe D."/>
            <person name="Capella-Gutierrez S."/>
            <person name="Zakrzewski F."/>
            <person name="Tafer H."/>
            <person name="Rupp O."/>
            <person name="Sorensen T.R."/>
            <person name="Stracke R."/>
            <person name="Reinhardt R."/>
            <person name="Goesmann A."/>
            <person name="Kraft T."/>
            <person name="Schulz B."/>
            <person name="Stadler P.F."/>
            <person name="Schmidt T."/>
            <person name="Gabaldon T."/>
            <person name="Lehrach H."/>
            <person name="Weisshaar B."/>
            <person name="Himmelbauer H."/>
        </authorList>
    </citation>
    <scope>NUCLEOTIDE SEQUENCE [LARGE SCALE GENOMIC DNA]</scope>
    <source>
        <tissue evidence="3">Taproot</tissue>
    </source>
</reference>
<accession>A0A0J8BAM6</accession>
<proteinExistence type="predicted"/>
<keyword evidence="1" id="KW-0175">Coiled coil</keyword>
<organism evidence="3 4">
    <name type="scientific">Beta vulgaris subsp. vulgaris</name>
    <name type="common">Beet</name>
    <dbReference type="NCBI Taxonomy" id="3555"/>
    <lineage>
        <taxon>Eukaryota</taxon>
        <taxon>Viridiplantae</taxon>
        <taxon>Streptophyta</taxon>
        <taxon>Embryophyta</taxon>
        <taxon>Tracheophyta</taxon>
        <taxon>Spermatophyta</taxon>
        <taxon>Magnoliopsida</taxon>
        <taxon>eudicotyledons</taxon>
        <taxon>Gunneridae</taxon>
        <taxon>Pentapetalae</taxon>
        <taxon>Caryophyllales</taxon>
        <taxon>Chenopodiaceae</taxon>
        <taxon>Betoideae</taxon>
        <taxon>Beta</taxon>
    </lineage>
</organism>
<evidence type="ECO:0000256" key="1">
    <source>
        <dbReference type="SAM" id="Coils"/>
    </source>
</evidence>
<feature type="coiled-coil region" evidence="1">
    <location>
        <begin position="256"/>
        <end position="283"/>
    </location>
</feature>
<evidence type="ECO:0000313" key="3">
    <source>
        <dbReference type="EMBL" id="KMS98429.1"/>
    </source>
</evidence>
<feature type="compositionally biased region" description="Basic residues" evidence="2">
    <location>
        <begin position="142"/>
        <end position="152"/>
    </location>
</feature>
<dbReference type="Gramene" id="KMS98429">
    <property type="protein sequence ID" value="KMS98429"/>
    <property type="gene ID" value="BVRB_4g092680"/>
</dbReference>
<evidence type="ECO:0000313" key="4">
    <source>
        <dbReference type="Proteomes" id="UP000035740"/>
    </source>
</evidence>